<accession>A0A7V3E881</accession>
<evidence type="ECO:0000256" key="8">
    <source>
        <dbReference type="ARBA" id="ARBA00023303"/>
    </source>
</evidence>
<feature type="transmembrane region" description="Helical" evidence="11">
    <location>
        <begin position="82"/>
        <end position="103"/>
    </location>
</feature>
<sequence length="110" mass="12555">MIRYWGSSFVYKFLPPTFPYGTLFVNLLGSFLIGLIMYYFDANKLINQETRIFLTVGICGGLTTFSTFAYETINFMKQREYFNAGLNSLLNLILTLGALFIAYKISKILG</sequence>
<reference evidence="12" key="1">
    <citation type="journal article" date="2020" name="mSystems">
        <title>Genome- and Community-Level Interaction Insights into Carbon Utilization and Element Cycling Functions of Hydrothermarchaeota in Hydrothermal Sediment.</title>
        <authorList>
            <person name="Zhou Z."/>
            <person name="Liu Y."/>
            <person name="Xu W."/>
            <person name="Pan J."/>
            <person name="Luo Z.H."/>
            <person name="Li M."/>
        </authorList>
    </citation>
    <scope>NUCLEOTIDE SEQUENCE [LARGE SCALE GENOMIC DNA]</scope>
    <source>
        <strain evidence="12">SpSt-479</strain>
    </source>
</reference>
<evidence type="ECO:0000256" key="2">
    <source>
        <dbReference type="ARBA" id="ARBA00022475"/>
    </source>
</evidence>
<dbReference type="GO" id="GO:0140114">
    <property type="term" value="P:cellular detoxification of fluoride"/>
    <property type="evidence" value="ECO:0007669"/>
    <property type="project" value="UniProtKB-UniRule"/>
</dbReference>
<dbReference type="InterPro" id="IPR003691">
    <property type="entry name" value="FluC"/>
</dbReference>
<keyword evidence="3" id="KW-0997">Cell inner membrane</keyword>
<dbReference type="GO" id="GO:0005886">
    <property type="term" value="C:plasma membrane"/>
    <property type="evidence" value="ECO:0007669"/>
    <property type="project" value="UniProtKB-SubCell"/>
</dbReference>
<comment type="similarity">
    <text evidence="9 11">Belongs to the fluoride channel Fluc/FEX (TC 1.A.43) family.</text>
</comment>
<dbReference type="GO" id="GO:0062054">
    <property type="term" value="F:fluoride channel activity"/>
    <property type="evidence" value="ECO:0007669"/>
    <property type="project" value="UniProtKB-UniRule"/>
</dbReference>
<dbReference type="NCBIfam" id="TIGR00494">
    <property type="entry name" value="crcB"/>
    <property type="match status" value="1"/>
</dbReference>
<feature type="transmembrane region" description="Helical" evidence="11">
    <location>
        <begin position="52"/>
        <end position="70"/>
    </location>
</feature>
<feature type="binding site" evidence="11">
    <location>
        <position position="63"/>
    </location>
    <ligand>
        <name>Na(+)</name>
        <dbReference type="ChEBI" id="CHEBI:29101"/>
        <note>structural</note>
    </ligand>
</feature>
<keyword evidence="6 11" id="KW-0406">Ion transport</keyword>
<proteinExistence type="inferred from homology"/>
<dbReference type="EMBL" id="DSUJ01000008">
    <property type="protein sequence ID" value="HFI91969.1"/>
    <property type="molecule type" value="Genomic_DNA"/>
</dbReference>
<evidence type="ECO:0000256" key="10">
    <source>
        <dbReference type="ARBA" id="ARBA00035585"/>
    </source>
</evidence>
<keyword evidence="4 11" id="KW-0812">Transmembrane</keyword>
<keyword evidence="11" id="KW-0479">Metal-binding</keyword>
<evidence type="ECO:0000256" key="1">
    <source>
        <dbReference type="ARBA" id="ARBA00004651"/>
    </source>
</evidence>
<feature type="binding site" evidence="11">
    <location>
        <position position="60"/>
    </location>
    <ligand>
        <name>Na(+)</name>
        <dbReference type="ChEBI" id="CHEBI:29101"/>
        <note>structural</note>
    </ligand>
</feature>
<evidence type="ECO:0000256" key="5">
    <source>
        <dbReference type="ARBA" id="ARBA00022989"/>
    </source>
</evidence>
<comment type="subcellular location">
    <subcellularLocation>
        <location evidence="1 11">Cell membrane</location>
        <topology evidence="1 11">Multi-pass membrane protein</topology>
    </subcellularLocation>
</comment>
<evidence type="ECO:0000256" key="6">
    <source>
        <dbReference type="ARBA" id="ARBA00023065"/>
    </source>
</evidence>
<gene>
    <name evidence="11 12" type="primary">crcB</name>
    <name evidence="11" type="synonym">fluC</name>
    <name evidence="12" type="ORF">ENS31_10660</name>
</gene>
<keyword evidence="11" id="KW-0813">Transport</keyword>
<keyword evidence="5 11" id="KW-1133">Transmembrane helix</keyword>
<evidence type="ECO:0000313" key="12">
    <source>
        <dbReference type="EMBL" id="HFI91969.1"/>
    </source>
</evidence>
<dbReference type="HAMAP" id="MF_00454">
    <property type="entry name" value="FluC"/>
    <property type="match status" value="1"/>
</dbReference>
<evidence type="ECO:0000256" key="9">
    <source>
        <dbReference type="ARBA" id="ARBA00035120"/>
    </source>
</evidence>
<organism evidence="12">
    <name type="scientific">Ignavibacterium album</name>
    <dbReference type="NCBI Taxonomy" id="591197"/>
    <lineage>
        <taxon>Bacteria</taxon>
        <taxon>Pseudomonadati</taxon>
        <taxon>Ignavibacteriota</taxon>
        <taxon>Ignavibacteria</taxon>
        <taxon>Ignavibacteriales</taxon>
        <taxon>Ignavibacteriaceae</taxon>
        <taxon>Ignavibacterium</taxon>
    </lineage>
</organism>
<comment type="function">
    <text evidence="11">Fluoride-specific ion channel. Important for reducing fluoride concentration in the cell, thus reducing its toxicity.</text>
</comment>
<dbReference type="AlphaFoldDB" id="A0A7V3E881"/>
<feature type="transmembrane region" description="Helical" evidence="11">
    <location>
        <begin position="20"/>
        <end position="40"/>
    </location>
</feature>
<keyword evidence="8 11" id="KW-0407">Ion channel</keyword>
<evidence type="ECO:0000256" key="7">
    <source>
        <dbReference type="ARBA" id="ARBA00023136"/>
    </source>
</evidence>
<comment type="catalytic activity">
    <reaction evidence="10">
        <text>fluoride(in) = fluoride(out)</text>
        <dbReference type="Rhea" id="RHEA:76159"/>
        <dbReference type="ChEBI" id="CHEBI:17051"/>
    </reaction>
    <physiologicalReaction direction="left-to-right" evidence="10">
        <dbReference type="Rhea" id="RHEA:76160"/>
    </physiologicalReaction>
</comment>
<keyword evidence="7 11" id="KW-0472">Membrane</keyword>
<keyword evidence="11" id="KW-0915">Sodium</keyword>
<dbReference type="PANTHER" id="PTHR28259:SF1">
    <property type="entry name" value="FLUORIDE EXPORT PROTEIN 1-RELATED"/>
    <property type="match status" value="1"/>
</dbReference>
<name>A0A7V3E881_9BACT</name>
<protein>
    <recommendedName>
        <fullName evidence="11">Fluoride-specific ion channel FluC</fullName>
    </recommendedName>
</protein>
<comment type="activity regulation">
    <text evidence="11">Na(+) is not transported, but it plays an essential structural role and its presence is essential for fluoride channel function.</text>
</comment>
<comment type="caution">
    <text evidence="12">The sequence shown here is derived from an EMBL/GenBank/DDBJ whole genome shotgun (WGS) entry which is preliminary data.</text>
</comment>
<evidence type="ECO:0000256" key="3">
    <source>
        <dbReference type="ARBA" id="ARBA00022519"/>
    </source>
</evidence>
<evidence type="ECO:0000256" key="4">
    <source>
        <dbReference type="ARBA" id="ARBA00022692"/>
    </source>
</evidence>
<evidence type="ECO:0000256" key="11">
    <source>
        <dbReference type="HAMAP-Rule" id="MF_00454"/>
    </source>
</evidence>
<keyword evidence="2 11" id="KW-1003">Cell membrane</keyword>
<dbReference type="Pfam" id="PF02537">
    <property type="entry name" value="CRCB"/>
    <property type="match status" value="1"/>
</dbReference>
<dbReference type="GO" id="GO:0046872">
    <property type="term" value="F:metal ion binding"/>
    <property type="evidence" value="ECO:0007669"/>
    <property type="project" value="UniProtKB-KW"/>
</dbReference>
<dbReference type="PANTHER" id="PTHR28259">
    <property type="entry name" value="FLUORIDE EXPORT PROTEIN 1-RELATED"/>
    <property type="match status" value="1"/>
</dbReference>